<dbReference type="EMBL" id="JANUCP010000007">
    <property type="protein sequence ID" value="MCS3920777.1"/>
    <property type="molecule type" value="Genomic_DNA"/>
</dbReference>
<name>A0ABT2ES74_9BACT</name>
<dbReference type="CDD" id="cd06260">
    <property type="entry name" value="DUF820-like"/>
    <property type="match status" value="1"/>
</dbReference>
<dbReference type="PANTHER" id="PTHR34107:SF4">
    <property type="entry name" value="SLL1222 PROTEIN"/>
    <property type="match status" value="1"/>
</dbReference>
<keyword evidence="2" id="KW-0255">Endonuclease</keyword>
<comment type="caution">
    <text evidence="2">The sequence shown here is derived from an EMBL/GenBank/DDBJ whole genome shotgun (WGS) entry which is preliminary data.</text>
</comment>
<dbReference type="InterPro" id="IPR008538">
    <property type="entry name" value="Uma2"/>
</dbReference>
<sequence length="191" mass="22017">MAEVAQKVLTWDEYVRGEPADLERYEIVDGVVIELPAPTVKHQRIVLNMLWQLKVLEEKEVAILLTAPCDVVVRQERLRTRQPDLIMIRRERVPNPQELFQQERIDFAPDVVVEVLSPSDSITTLMEKLDDYHQIGVREVWLVNPATETVEVLVWQQEGWNSLGIFRKGEPIKSKALPELELNVGQVFEGV</sequence>
<dbReference type="RefSeq" id="WP_259100912.1">
    <property type="nucleotide sequence ID" value="NZ_CP130454.1"/>
</dbReference>
<accession>A0ABT2ES74</accession>
<reference evidence="2 3" key="1">
    <citation type="submission" date="2022-08" db="EMBL/GenBank/DDBJ databases">
        <title>Bacterial and archaeal communities from various locations to study Microbial Dark Matter (Phase II).</title>
        <authorList>
            <person name="Stepanauskas R."/>
        </authorList>
    </citation>
    <scope>NUCLEOTIDE SEQUENCE [LARGE SCALE GENOMIC DNA]</scope>
    <source>
        <strain evidence="2 3">PD1</strain>
    </source>
</reference>
<evidence type="ECO:0000259" key="1">
    <source>
        <dbReference type="Pfam" id="PF05685"/>
    </source>
</evidence>
<dbReference type="Proteomes" id="UP001204798">
    <property type="component" value="Unassembled WGS sequence"/>
</dbReference>
<keyword evidence="2" id="KW-0378">Hydrolase</keyword>
<dbReference type="SUPFAM" id="SSF52980">
    <property type="entry name" value="Restriction endonuclease-like"/>
    <property type="match status" value="1"/>
</dbReference>
<protein>
    <submittedName>
        <fullName evidence="2">Uma2 family endonuclease</fullName>
    </submittedName>
</protein>
<keyword evidence="3" id="KW-1185">Reference proteome</keyword>
<dbReference type="Gene3D" id="3.90.1570.10">
    <property type="entry name" value="tt1808, chain A"/>
    <property type="match status" value="1"/>
</dbReference>
<evidence type="ECO:0000313" key="3">
    <source>
        <dbReference type="Proteomes" id="UP001204798"/>
    </source>
</evidence>
<dbReference type="InterPro" id="IPR012296">
    <property type="entry name" value="Nuclease_put_TT1808"/>
</dbReference>
<proteinExistence type="predicted"/>
<dbReference type="GO" id="GO:0004519">
    <property type="term" value="F:endonuclease activity"/>
    <property type="evidence" value="ECO:0007669"/>
    <property type="project" value="UniProtKB-KW"/>
</dbReference>
<gene>
    <name evidence="2" type="ORF">M2350_003214</name>
</gene>
<organism evidence="2 3">
    <name type="scientific">Candidatus Fervidibacter sacchari</name>
    <dbReference type="NCBI Taxonomy" id="1448929"/>
    <lineage>
        <taxon>Bacteria</taxon>
        <taxon>Candidatus Fervidibacterota</taxon>
        <taxon>Candidatus Fervidibacter</taxon>
    </lineage>
</organism>
<dbReference type="InterPro" id="IPR011335">
    <property type="entry name" value="Restrct_endonuc-II-like"/>
</dbReference>
<dbReference type="Pfam" id="PF05685">
    <property type="entry name" value="Uma2"/>
    <property type="match status" value="1"/>
</dbReference>
<feature type="domain" description="Putative restriction endonuclease" evidence="1">
    <location>
        <begin position="11"/>
        <end position="184"/>
    </location>
</feature>
<evidence type="ECO:0000313" key="2">
    <source>
        <dbReference type="EMBL" id="MCS3920777.1"/>
    </source>
</evidence>
<dbReference type="PANTHER" id="PTHR34107">
    <property type="entry name" value="SLL0198 PROTEIN-RELATED"/>
    <property type="match status" value="1"/>
</dbReference>
<keyword evidence="2" id="KW-0540">Nuclease</keyword>